<accession>A0ACC0ATG0</accession>
<organism evidence="1 2">
    <name type="scientific">Catharanthus roseus</name>
    <name type="common">Madagascar periwinkle</name>
    <name type="synonym">Vinca rosea</name>
    <dbReference type="NCBI Taxonomy" id="4058"/>
    <lineage>
        <taxon>Eukaryota</taxon>
        <taxon>Viridiplantae</taxon>
        <taxon>Streptophyta</taxon>
        <taxon>Embryophyta</taxon>
        <taxon>Tracheophyta</taxon>
        <taxon>Spermatophyta</taxon>
        <taxon>Magnoliopsida</taxon>
        <taxon>eudicotyledons</taxon>
        <taxon>Gunneridae</taxon>
        <taxon>Pentapetalae</taxon>
        <taxon>asterids</taxon>
        <taxon>lamiids</taxon>
        <taxon>Gentianales</taxon>
        <taxon>Apocynaceae</taxon>
        <taxon>Rauvolfioideae</taxon>
        <taxon>Vinceae</taxon>
        <taxon>Catharanthinae</taxon>
        <taxon>Catharanthus</taxon>
    </lineage>
</organism>
<sequence length="112" mass="12764">MEGRLGGEGRSESSKLKTKSGDNGKREEWDLQTTLLKMFASKGHAEHLPFQLSPRREPFTMRSVVSKRWPTRPFSLNILGSKEDSGLCEYEPGARILESQIRYCTCMSTFFT</sequence>
<reference evidence="2" key="1">
    <citation type="journal article" date="2023" name="Nat. Plants">
        <title>Single-cell RNA sequencing provides a high-resolution roadmap for understanding the multicellular compartmentation of specialized metabolism.</title>
        <authorList>
            <person name="Sun S."/>
            <person name="Shen X."/>
            <person name="Li Y."/>
            <person name="Li Y."/>
            <person name="Wang S."/>
            <person name="Li R."/>
            <person name="Zhang H."/>
            <person name="Shen G."/>
            <person name="Guo B."/>
            <person name="Wei J."/>
            <person name="Xu J."/>
            <person name="St-Pierre B."/>
            <person name="Chen S."/>
            <person name="Sun C."/>
        </authorList>
    </citation>
    <scope>NUCLEOTIDE SEQUENCE [LARGE SCALE GENOMIC DNA]</scope>
</reference>
<dbReference type="EMBL" id="CM044705">
    <property type="protein sequence ID" value="KAI5664258.1"/>
    <property type="molecule type" value="Genomic_DNA"/>
</dbReference>
<dbReference type="Proteomes" id="UP001060085">
    <property type="component" value="Linkage Group LG05"/>
</dbReference>
<proteinExistence type="predicted"/>
<protein>
    <submittedName>
        <fullName evidence="1">Uncharacterized protein</fullName>
    </submittedName>
</protein>
<comment type="caution">
    <text evidence="1">The sequence shown here is derived from an EMBL/GenBank/DDBJ whole genome shotgun (WGS) entry which is preliminary data.</text>
</comment>
<evidence type="ECO:0000313" key="2">
    <source>
        <dbReference type="Proteomes" id="UP001060085"/>
    </source>
</evidence>
<evidence type="ECO:0000313" key="1">
    <source>
        <dbReference type="EMBL" id="KAI5664258.1"/>
    </source>
</evidence>
<name>A0ACC0ATG0_CATRO</name>
<gene>
    <name evidence="1" type="ORF">M9H77_23581</name>
</gene>
<keyword evidence="2" id="KW-1185">Reference proteome</keyword>